<dbReference type="GO" id="GO:0022857">
    <property type="term" value="F:transmembrane transporter activity"/>
    <property type="evidence" value="ECO:0007669"/>
    <property type="project" value="InterPro"/>
</dbReference>
<evidence type="ECO:0000256" key="6">
    <source>
        <dbReference type="SAM" id="Phobius"/>
    </source>
</evidence>
<feature type="transmembrane region" description="Helical" evidence="6">
    <location>
        <begin position="54"/>
        <end position="75"/>
    </location>
</feature>
<evidence type="ECO:0000313" key="8">
    <source>
        <dbReference type="Proteomes" id="UP000320244"/>
    </source>
</evidence>
<protein>
    <submittedName>
        <fullName evidence="7">APC family permease</fullName>
    </submittedName>
</protein>
<dbReference type="InterPro" id="IPR002293">
    <property type="entry name" value="AA/rel_permease1"/>
</dbReference>
<keyword evidence="8" id="KW-1185">Reference proteome</keyword>
<feature type="transmembrane region" description="Helical" evidence="6">
    <location>
        <begin position="425"/>
        <end position="445"/>
    </location>
</feature>
<dbReference type="OrthoDB" id="9762947at2"/>
<organism evidence="7 8">
    <name type="scientific">Leekyejoonella antrihumi</name>
    <dbReference type="NCBI Taxonomy" id="1660198"/>
    <lineage>
        <taxon>Bacteria</taxon>
        <taxon>Bacillati</taxon>
        <taxon>Actinomycetota</taxon>
        <taxon>Actinomycetes</taxon>
        <taxon>Micrococcales</taxon>
        <taxon>Dermacoccaceae</taxon>
        <taxon>Leekyejoonella</taxon>
    </lineage>
</organism>
<comment type="caution">
    <text evidence="7">The sequence shown here is derived from an EMBL/GenBank/DDBJ whole genome shotgun (WGS) entry which is preliminary data.</text>
</comment>
<feature type="transmembrane region" description="Helical" evidence="6">
    <location>
        <begin position="314"/>
        <end position="339"/>
    </location>
</feature>
<feature type="transmembrane region" description="Helical" evidence="6">
    <location>
        <begin position="451"/>
        <end position="471"/>
    </location>
</feature>
<feature type="transmembrane region" description="Helical" evidence="6">
    <location>
        <begin position="156"/>
        <end position="175"/>
    </location>
</feature>
<sequence>MGGTDRMGPGMSTMRQIFFSEHVDKDVTGEERLEQLGYESHFDRRLNLWGNMSLTLSDITPMGSLLAIGIAVIALAGTGSVIAYLAGVIIAVMVALCMAELGSIYPVSGGIYSIIGKVLGQHAAFVTLVAYIVEGVFLPATIALGIGTYAQSLSTALSIGVYSAIGMAIVTVLALMNIQSNALMTGIFLAIEVIIIVIIAVAGFTNLTQPISVYTHADGMVNGKLTSLGLGVIVGAVSVALQSVNGYDAGIAFAEETTGPARRVGKSVLYMCIVGGVLELAAFLGAAFGTPSLSKFLTSSTPLTYVVKARWGDTVGTIVVVGAIIALFNACLAITLQFARIFWASARDKVWPDLIGKPLSRTWARTHAPWVTTLIIGVIAIILCLSLSIVATATFVAVFTIANYVFIAVAAIWQRISSPDGVRPFAMILWPLPPIIAGVGSLLAISKQTYTDLIIVGCLFALGLIYSLTYLRRKGLNTMTLMADAEQLGETPR</sequence>
<dbReference type="Proteomes" id="UP000320244">
    <property type="component" value="Unassembled WGS sequence"/>
</dbReference>
<dbReference type="EMBL" id="VCQV01000016">
    <property type="protein sequence ID" value="TWP35796.1"/>
    <property type="molecule type" value="Genomic_DNA"/>
</dbReference>
<dbReference type="Pfam" id="PF13520">
    <property type="entry name" value="AA_permease_2"/>
    <property type="match status" value="1"/>
</dbReference>
<dbReference type="GO" id="GO:0005886">
    <property type="term" value="C:plasma membrane"/>
    <property type="evidence" value="ECO:0007669"/>
    <property type="project" value="UniProtKB-SubCell"/>
</dbReference>
<keyword evidence="4 6" id="KW-1133">Transmembrane helix</keyword>
<feature type="transmembrane region" description="Helical" evidence="6">
    <location>
        <begin position="81"/>
        <end position="102"/>
    </location>
</feature>
<comment type="subcellular location">
    <subcellularLocation>
        <location evidence="1">Cell membrane</location>
        <topology evidence="1">Multi-pass membrane protein</topology>
    </subcellularLocation>
</comment>
<evidence type="ECO:0000256" key="2">
    <source>
        <dbReference type="ARBA" id="ARBA00022475"/>
    </source>
</evidence>
<evidence type="ECO:0000256" key="1">
    <source>
        <dbReference type="ARBA" id="ARBA00004651"/>
    </source>
</evidence>
<feature type="transmembrane region" description="Helical" evidence="6">
    <location>
        <begin position="370"/>
        <end position="389"/>
    </location>
</feature>
<dbReference type="PIRSF" id="PIRSF006060">
    <property type="entry name" value="AA_transporter"/>
    <property type="match status" value="1"/>
</dbReference>
<name>A0A563DZX7_9MICO</name>
<evidence type="ECO:0000256" key="4">
    <source>
        <dbReference type="ARBA" id="ARBA00022989"/>
    </source>
</evidence>
<feature type="transmembrane region" description="Helical" evidence="6">
    <location>
        <begin position="123"/>
        <end position="150"/>
    </location>
</feature>
<dbReference type="Gene3D" id="1.20.1740.10">
    <property type="entry name" value="Amino acid/polyamine transporter I"/>
    <property type="match status" value="1"/>
</dbReference>
<dbReference type="AlphaFoldDB" id="A0A563DZX7"/>
<evidence type="ECO:0000313" key="7">
    <source>
        <dbReference type="EMBL" id="TWP35796.1"/>
    </source>
</evidence>
<feature type="transmembrane region" description="Helical" evidence="6">
    <location>
        <begin position="395"/>
        <end position="413"/>
    </location>
</feature>
<keyword evidence="5 6" id="KW-0472">Membrane</keyword>
<dbReference type="PANTHER" id="PTHR42770">
    <property type="entry name" value="AMINO ACID TRANSPORTER-RELATED"/>
    <property type="match status" value="1"/>
</dbReference>
<feature type="transmembrane region" description="Helical" evidence="6">
    <location>
        <begin position="182"/>
        <end position="205"/>
    </location>
</feature>
<gene>
    <name evidence="7" type="ORF">FGL98_12355</name>
</gene>
<keyword evidence="3 6" id="KW-0812">Transmembrane</keyword>
<proteinExistence type="predicted"/>
<reference evidence="7 8" key="2">
    <citation type="submission" date="2019-08" db="EMBL/GenBank/DDBJ databases">
        <title>Jejuicoccus antrihumi gen. nov., sp. nov., a new member of the family Dermacoccaceae isolated from a cave.</title>
        <authorList>
            <person name="Schumann P."/>
            <person name="Kim I.S."/>
        </authorList>
    </citation>
    <scope>NUCLEOTIDE SEQUENCE [LARGE SCALE GENOMIC DNA]</scope>
    <source>
        <strain evidence="7 8">C5-26</strain>
    </source>
</reference>
<evidence type="ECO:0000256" key="5">
    <source>
        <dbReference type="ARBA" id="ARBA00023136"/>
    </source>
</evidence>
<dbReference type="InterPro" id="IPR050367">
    <property type="entry name" value="APC_superfamily"/>
</dbReference>
<feature type="transmembrane region" description="Helical" evidence="6">
    <location>
        <begin position="268"/>
        <end position="294"/>
    </location>
</feature>
<reference evidence="7 8" key="1">
    <citation type="submission" date="2019-05" db="EMBL/GenBank/DDBJ databases">
        <authorList>
            <person name="Lee S.D."/>
        </authorList>
    </citation>
    <scope>NUCLEOTIDE SEQUENCE [LARGE SCALE GENOMIC DNA]</scope>
    <source>
        <strain evidence="7 8">C5-26</strain>
    </source>
</reference>
<accession>A0A563DZX7</accession>
<feature type="transmembrane region" description="Helical" evidence="6">
    <location>
        <begin position="225"/>
        <end position="247"/>
    </location>
</feature>
<evidence type="ECO:0000256" key="3">
    <source>
        <dbReference type="ARBA" id="ARBA00022692"/>
    </source>
</evidence>
<dbReference type="PANTHER" id="PTHR42770:SF11">
    <property type="entry name" value="INNER MEMBRANE TRANSPORT PROTEIN YBAT"/>
    <property type="match status" value="1"/>
</dbReference>
<keyword evidence="2" id="KW-1003">Cell membrane</keyword>